<keyword evidence="2" id="KW-0843">Virulence</keyword>
<dbReference type="InterPro" id="IPR017850">
    <property type="entry name" value="Alkaline_phosphatase_core_sf"/>
</dbReference>
<dbReference type="PANTHER" id="PTHR31956">
    <property type="entry name" value="NON-SPECIFIC PHOSPHOLIPASE C4-RELATED"/>
    <property type="match status" value="1"/>
</dbReference>
<keyword evidence="1" id="KW-0378">Hydrolase</keyword>
<organism evidence="3 4">
    <name type="scientific">Streptomyces zaomyceticus</name>
    <dbReference type="NCBI Taxonomy" id="68286"/>
    <lineage>
        <taxon>Bacteria</taxon>
        <taxon>Bacillati</taxon>
        <taxon>Actinomycetota</taxon>
        <taxon>Actinomycetes</taxon>
        <taxon>Kitasatosporales</taxon>
        <taxon>Streptomycetaceae</taxon>
        <taxon>Streptomyces</taxon>
    </lineage>
</organism>
<name>A0ABZ1LMZ9_9ACTN</name>
<dbReference type="Proteomes" id="UP001622594">
    <property type="component" value="Chromosome"/>
</dbReference>
<evidence type="ECO:0000313" key="3">
    <source>
        <dbReference type="EMBL" id="WTR75099.1"/>
    </source>
</evidence>
<accession>A0ABZ1LMZ9</accession>
<gene>
    <name evidence="3" type="ORF">OG814_40495</name>
</gene>
<dbReference type="RefSeq" id="WP_398171267.1">
    <property type="nucleotide sequence ID" value="NZ_CP108188.1"/>
</dbReference>
<evidence type="ECO:0000256" key="2">
    <source>
        <dbReference type="ARBA" id="ARBA00023026"/>
    </source>
</evidence>
<dbReference type="SUPFAM" id="SSF53649">
    <property type="entry name" value="Alkaline phosphatase-like"/>
    <property type="match status" value="1"/>
</dbReference>
<reference evidence="3 4" key="1">
    <citation type="submission" date="2022-10" db="EMBL/GenBank/DDBJ databases">
        <title>The complete genomes of actinobacterial strains from the NBC collection.</title>
        <authorList>
            <person name="Joergensen T.S."/>
            <person name="Alvarez Arevalo M."/>
            <person name="Sterndorff E.B."/>
            <person name="Faurdal D."/>
            <person name="Vuksanovic O."/>
            <person name="Mourched A.-S."/>
            <person name="Charusanti P."/>
            <person name="Shaw S."/>
            <person name="Blin K."/>
            <person name="Weber T."/>
        </authorList>
    </citation>
    <scope>NUCLEOTIDE SEQUENCE [LARGE SCALE GENOMIC DNA]</scope>
    <source>
        <strain evidence="3 4">NBC_00123</strain>
    </source>
</reference>
<protein>
    <recommendedName>
        <fullName evidence="5">Phosphoesterase</fullName>
    </recommendedName>
</protein>
<dbReference type="PANTHER" id="PTHR31956:SF1">
    <property type="entry name" value="NON-SPECIFIC PHOSPHOLIPASE C1"/>
    <property type="match status" value="1"/>
</dbReference>
<keyword evidence="4" id="KW-1185">Reference proteome</keyword>
<proteinExistence type="predicted"/>
<dbReference type="Pfam" id="PF04185">
    <property type="entry name" value="Phosphoesterase"/>
    <property type="match status" value="1"/>
</dbReference>
<sequence>MTAPDRSRALDHVVVVMFENRSFDNLLGRLYEPGEVPSFEDVTGKDLHNPIPPWAEGGADRGGVPYGVAPDMDTPNPDPGEEYQHLNTQLFGTIDPPDNRGVLAEQMPVLSALARGFATFDHWFCEVPSQTFTNRSFFHSGTASGYVVNMSPIGSFPVHNTAETVFDRLEAHGLTWRVYCSPPARLPFTGLIHAARLRDRFDNFHSTDRFFEDAANGSLPTYSFIEPALLYGHNDMHPPEDALFPGLSLDTPSSMLGGEALLAQLYDRA</sequence>
<dbReference type="InterPro" id="IPR007312">
    <property type="entry name" value="Phosphoesterase"/>
</dbReference>
<evidence type="ECO:0000256" key="1">
    <source>
        <dbReference type="ARBA" id="ARBA00022801"/>
    </source>
</evidence>
<dbReference type="Gene3D" id="3.40.720.10">
    <property type="entry name" value="Alkaline Phosphatase, subunit A"/>
    <property type="match status" value="1"/>
</dbReference>
<evidence type="ECO:0008006" key="5">
    <source>
        <dbReference type="Google" id="ProtNLM"/>
    </source>
</evidence>
<evidence type="ECO:0000313" key="4">
    <source>
        <dbReference type="Proteomes" id="UP001622594"/>
    </source>
</evidence>
<dbReference type="EMBL" id="CP108188">
    <property type="protein sequence ID" value="WTR75099.1"/>
    <property type="molecule type" value="Genomic_DNA"/>
</dbReference>